<accession>A0ABN8XYC5</accession>
<dbReference type="Proteomes" id="UP001176941">
    <property type="component" value="Chromosome 11"/>
</dbReference>
<gene>
    <name evidence="2" type="ORF">MRATA1EN1_LOCUS3319</name>
</gene>
<protein>
    <submittedName>
        <fullName evidence="2">Uncharacterized protein</fullName>
    </submittedName>
</protein>
<evidence type="ECO:0000313" key="2">
    <source>
        <dbReference type="EMBL" id="CAI9154357.1"/>
    </source>
</evidence>
<reference evidence="2" key="1">
    <citation type="submission" date="2023-04" db="EMBL/GenBank/DDBJ databases">
        <authorList>
            <consortium name="ELIXIR-Norway"/>
        </authorList>
    </citation>
    <scope>NUCLEOTIDE SEQUENCE [LARGE SCALE GENOMIC DNA]</scope>
</reference>
<dbReference type="EMBL" id="OX459947">
    <property type="protein sequence ID" value="CAI9154357.1"/>
    <property type="molecule type" value="Genomic_DNA"/>
</dbReference>
<feature type="region of interest" description="Disordered" evidence="1">
    <location>
        <begin position="1"/>
        <end position="29"/>
    </location>
</feature>
<feature type="region of interest" description="Disordered" evidence="1">
    <location>
        <begin position="41"/>
        <end position="99"/>
    </location>
</feature>
<sequence length="99" mass="9986">MGSDASGSSLSCVSSVCGSSGRSESSARRGRCLLVSRLRCGRPGGDSAPAASGLYTSGPARPGRPSISPAPSRSLASAVDERRRPLSLGARSGRLTVRP</sequence>
<evidence type="ECO:0000256" key="1">
    <source>
        <dbReference type="SAM" id="MobiDB-lite"/>
    </source>
</evidence>
<keyword evidence="3" id="KW-1185">Reference proteome</keyword>
<proteinExistence type="predicted"/>
<evidence type="ECO:0000313" key="3">
    <source>
        <dbReference type="Proteomes" id="UP001176941"/>
    </source>
</evidence>
<organism evidence="2 3">
    <name type="scientific">Rangifer tarandus platyrhynchus</name>
    <name type="common">Svalbard reindeer</name>
    <dbReference type="NCBI Taxonomy" id="3082113"/>
    <lineage>
        <taxon>Eukaryota</taxon>
        <taxon>Metazoa</taxon>
        <taxon>Chordata</taxon>
        <taxon>Craniata</taxon>
        <taxon>Vertebrata</taxon>
        <taxon>Euteleostomi</taxon>
        <taxon>Mammalia</taxon>
        <taxon>Eutheria</taxon>
        <taxon>Laurasiatheria</taxon>
        <taxon>Artiodactyla</taxon>
        <taxon>Ruminantia</taxon>
        <taxon>Pecora</taxon>
        <taxon>Cervidae</taxon>
        <taxon>Odocoileinae</taxon>
        <taxon>Rangifer</taxon>
    </lineage>
</organism>
<feature type="compositionally biased region" description="Low complexity" evidence="1">
    <location>
        <begin position="1"/>
        <end position="24"/>
    </location>
</feature>
<name>A0ABN8XYC5_RANTA</name>